<feature type="domain" description="Endo-acting ulvan lyase C-terminal" evidence="10">
    <location>
        <begin position="1247"/>
        <end position="1317"/>
    </location>
</feature>
<dbReference type="Pfam" id="PF26374">
    <property type="entry name" value="Ulvan_lyaseC"/>
    <property type="match status" value="1"/>
</dbReference>
<feature type="domain" description="Carbohydrate binding X2" evidence="7">
    <location>
        <begin position="237"/>
        <end position="317"/>
    </location>
</feature>
<dbReference type="InterPro" id="IPR013783">
    <property type="entry name" value="Ig-like_fold"/>
</dbReference>
<evidence type="ECO:0000256" key="1">
    <source>
        <dbReference type="ARBA" id="ARBA00004196"/>
    </source>
</evidence>
<proteinExistence type="predicted"/>
<keyword evidence="3" id="KW-0136">Cellulose degradation</keyword>
<accession>A0A927CBR9</accession>
<keyword evidence="2" id="KW-0732">Signal</keyword>
<dbReference type="Gene3D" id="2.60.120.260">
    <property type="entry name" value="Galactose-binding domain-like"/>
    <property type="match status" value="1"/>
</dbReference>
<feature type="domain" description="FIMAH" evidence="9">
    <location>
        <begin position="1432"/>
        <end position="1512"/>
    </location>
</feature>
<comment type="subcellular location">
    <subcellularLocation>
        <location evidence="1">Cell envelope</location>
    </subcellularLocation>
</comment>
<feature type="domain" description="Carbohydrate binding X2" evidence="7">
    <location>
        <begin position="333"/>
        <end position="409"/>
    </location>
</feature>
<evidence type="ECO:0000256" key="4">
    <source>
        <dbReference type="ARBA" id="ARBA00023277"/>
    </source>
</evidence>
<keyword evidence="6" id="KW-1133">Transmembrane helix</keyword>
<feature type="transmembrane region" description="Helical" evidence="6">
    <location>
        <begin position="56"/>
        <end position="78"/>
    </location>
</feature>
<dbReference type="Gene3D" id="2.60.40.10">
    <property type="entry name" value="Immunoglobulins"/>
    <property type="match status" value="2"/>
</dbReference>
<dbReference type="RefSeq" id="WP_190929385.1">
    <property type="nucleotide sequence ID" value="NZ_JACXJA010000022.1"/>
</dbReference>
<feature type="domain" description="Heparinase II/III-like C-terminal" evidence="8">
    <location>
        <begin position="962"/>
        <end position="1103"/>
    </location>
</feature>
<organism evidence="11 12">
    <name type="scientific">Paenibacillus oceani</name>
    <dbReference type="NCBI Taxonomy" id="2772510"/>
    <lineage>
        <taxon>Bacteria</taxon>
        <taxon>Bacillati</taxon>
        <taxon>Bacillota</taxon>
        <taxon>Bacilli</taxon>
        <taxon>Bacillales</taxon>
        <taxon>Paenibacillaceae</taxon>
        <taxon>Paenibacillus</taxon>
    </lineage>
</organism>
<gene>
    <name evidence="11" type="ORF">IDH45_17305</name>
</gene>
<evidence type="ECO:0000259" key="7">
    <source>
        <dbReference type="Pfam" id="PF03442"/>
    </source>
</evidence>
<evidence type="ECO:0000256" key="2">
    <source>
        <dbReference type="ARBA" id="ARBA00022729"/>
    </source>
</evidence>
<dbReference type="InterPro" id="IPR005102">
    <property type="entry name" value="Carbo-bd_X2"/>
</dbReference>
<evidence type="ECO:0000259" key="10">
    <source>
        <dbReference type="Pfam" id="PF26374"/>
    </source>
</evidence>
<dbReference type="EMBL" id="JACXJA010000022">
    <property type="protein sequence ID" value="MBD2863753.1"/>
    <property type="molecule type" value="Genomic_DNA"/>
</dbReference>
<keyword evidence="4" id="KW-0119">Carbohydrate metabolism</keyword>
<dbReference type="GO" id="GO:0030245">
    <property type="term" value="P:cellulose catabolic process"/>
    <property type="evidence" value="ECO:0007669"/>
    <property type="project" value="UniProtKB-KW"/>
</dbReference>
<dbReference type="InterPro" id="IPR058848">
    <property type="entry name" value="Ulvan_lyase_C"/>
</dbReference>
<keyword evidence="12" id="KW-1185">Reference proteome</keyword>
<dbReference type="GO" id="GO:0030313">
    <property type="term" value="C:cell envelope"/>
    <property type="evidence" value="ECO:0007669"/>
    <property type="project" value="UniProtKB-SubCell"/>
</dbReference>
<dbReference type="SUPFAM" id="SSF81296">
    <property type="entry name" value="E set domains"/>
    <property type="match status" value="2"/>
</dbReference>
<dbReference type="Pfam" id="PF07940">
    <property type="entry name" value="Hepar_II_III_C"/>
    <property type="match status" value="1"/>
</dbReference>
<dbReference type="InterPro" id="IPR012480">
    <property type="entry name" value="Hepar_II_III_C"/>
</dbReference>
<evidence type="ECO:0000313" key="11">
    <source>
        <dbReference type="EMBL" id="MBD2863753.1"/>
    </source>
</evidence>
<dbReference type="SUPFAM" id="SSF48230">
    <property type="entry name" value="Chondroitin AC/alginate lyase"/>
    <property type="match status" value="1"/>
</dbReference>
<keyword evidence="6" id="KW-0812">Transmembrane</keyword>
<evidence type="ECO:0000313" key="12">
    <source>
        <dbReference type="Proteomes" id="UP000639396"/>
    </source>
</evidence>
<evidence type="ECO:0000259" key="9">
    <source>
        <dbReference type="Pfam" id="PF22888"/>
    </source>
</evidence>
<dbReference type="GO" id="GO:0016829">
    <property type="term" value="F:lyase activity"/>
    <property type="evidence" value="ECO:0007669"/>
    <property type="project" value="InterPro"/>
</dbReference>
<keyword evidence="5" id="KW-0624">Polysaccharide degradation</keyword>
<dbReference type="InterPro" id="IPR008929">
    <property type="entry name" value="Chondroitin_lyas"/>
</dbReference>
<comment type="caution">
    <text evidence="11">The sequence shown here is derived from an EMBL/GenBank/DDBJ whole genome shotgun (WGS) entry which is preliminary data.</text>
</comment>
<name>A0A927CBR9_9BACL</name>
<protein>
    <submittedName>
        <fullName evidence="11">Heparinase II/III family protein</fullName>
    </submittedName>
</protein>
<evidence type="ECO:0000256" key="5">
    <source>
        <dbReference type="ARBA" id="ARBA00023326"/>
    </source>
</evidence>
<dbReference type="Proteomes" id="UP000639396">
    <property type="component" value="Unassembled WGS sequence"/>
</dbReference>
<dbReference type="Gene3D" id="2.70.98.70">
    <property type="match status" value="1"/>
</dbReference>
<dbReference type="Pfam" id="PF22888">
    <property type="entry name" value="FIMAH"/>
    <property type="match status" value="1"/>
</dbReference>
<dbReference type="Gene3D" id="1.50.10.100">
    <property type="entry name" value="Chondroitin AC/alginate lyase"/>
    <property type="match status" value="1"/>
</dbReference>
<sequence>MTERKDRKDRNSEYRKGVLCRLHQIGTWRGRGGASGILRESWRSGRGRAAVTRTAIAALLVVCMVLEILAINGFVAAAEPVNLVKNASFEIGAAAPDDWSRGAAGTWEWDAAVSHTGSRSAKLITQGSTEIAFFSQSYIPVQPGKLYEFSSYFNPQNVTGRAFILLAWYSAPNAAGFLSQKVLDVDRSAAGWSRAAMQETAPAGAQYAHVAVHMRGGAGTIWYDDVSLTRVIRNSVVEPTAAQFDKNAARQQDISLRVTANGNSLLQIRNGGYVLQPGGDYTATTGEIVLKKEYLAGQPAGTAVLTFVFDEGEERQVELNVTDSTGLSVPSLMYYKQASAPQPLTVTVSAYAGTMGGLRIGGSPLPEGEAYTVSGLDVTFREPYLNSLPPQTYIVHFDFTGGEASSITIDIKAITSSKTRSTIYTPAKVQAARSNVMAYGWASQLRNAAVTRAETYFQSDGFAQDGYDFFWKAVPPQTLPRSYAVNEKMGSPVTGRDIDRFGAYPYQGDPINEPWKIVDPSSGYKFPTNDFGAYYESGLDGKGIFRPELADRSLLVNTLYPEKGPGWGVDDGFGWVDGSGNRYPFIAYYVHRFVWYGERNAFLVDALKSMRDAYLYTGDAKYARAGLVMLDRIADVYPELDTSVYKAPYLHNGAEGKGKAVGAIWETFLIKELLSAYDAFFPEREDGLLIAFLHQKAGELGLDNPKINGAAISRNIEDRIVSQVYPAVRNGDILGNTGMHQSALAMAAVVYDTLPQTKEWLDFTFQAGGALYNPARVTGGNVLPSLVNRVDRDGHPDEASPEYNSYWLNQFRTTADILQGYDLYPGADLYGNLKLKTLFSGLSPLVLSDNYMPTIGDSGRTGNPAVWLSLDHYVKAFQTFGDPGFAQMAYFLNGNSTAGIHGDIFSSDPEGVAVQIGSVIAAHGPLKQESTNLTGYGFTALRDGTASEETLRDLWMYYGRTIYHGHRDALNIGLHAFGLDLSPDLGYPEFTDSRDMHRFHFVRNTVSHNTVVVDRSQQQPQWVSTPLHFDDGERVKLIDVEADDVYPQTETYRRTTASIRVDDANSYIVDLFRVKGGSEHHFSFHGAEGGVTTDGLNLTAQPAGTYAGPNVEYGQRVDSVEGTGYMGSGFHYLKRVERDDSPANAFSVDWGVEDTWNVYGLGMGAPTDVRLRLTMMGTFDEVALADGIPPQNKPGNPESLRYVLARRAGQNLDSLFASVIEPYRGSRYIQSIAPVQVKAGAAVVTGSEAAAIKVVLADGRTDYIVNALNPDIVYTVDDKLTFQGFFGVVSERGGQPEYGYMHDGTVLQANGQSLIATSLAAVEGSIAGFTKQLVLENEIVVAADAPLSPGVLPERAHIYVENDGTRNAAYEIKSVQERAGGGYALSIGDKTLIRQYANDADMAAGYAYDIAEGAAFRIPLTATWESAALLLEELRGRIEGEASSGRMSAVLSGQLLYRLSIIGLLAGQGQQATAADYMRDMLAYIGAPSVLQQGLLTEAAYAAIGADAGVILAKWGG</sequence>
<evidence type="ECO:0000259" key="8">
    <source>
        <dbReference type="Pfam" id="PF07940"/>
    </source>
</evidence>
<evidence type="ECO:0000256" key="6">
    <source>
        <dbReference type="SAM" id="Phobius"/>
    </source>
</evidence>
<dbReference type="InterPro" id="IPR054470">
    <property type="entry name" value="FIMAH_dom"/>
</dbReference>
<dbReference type="Pfam" id="PF03442">
    <property type="entry name" value="CBM_X2"/>
    <property type="match status" value="2"/>
</dbReference>
<keyword evidence="6" id="KW-0472">Membrane</keyword>
<dbReference type="InterPro" id="IPR014756">
    <property type="entry name" value="Ig_E-set"/>
</dbReference>
<reference evidence="11" key="1">
    <citation type="submission" date="2020-09" db="EMBL/GenBank/DDBJ databases">
        <title>A novel bacterium of genus Paenibacillus, isolated from South China Sea.</title>
        <authorList>
            <person name="Huang H."/>
            <person name="Mo K."/>
            <person name="Hu Y."/>
        </authorList>
    </citation>
    <scope>NUCLEOTIDE SEQUENCE</scope>
    <source>
        <strain evidence="11">IB182363</strain>
    </source>
</reference>
<evidence type="ECO:0000256" key="3">
    <source>
        <dbReference type="ARBA" id="ARBA00023001"/>
    </source>
</evidence>